<dbReference type="Pfam" id="PF09271">
    <property type="entry name" value="LAG1-DNAbind"/>
    <property type="match status" value="2"/>
</dbReference>
<dbReference type="InterPro" id="IPR008967">
    <property type="entry name" value="p53-like_TF_DNA-bd_sf"/>
</dbReference>
<evidence type="ECO:0000256" key="4">
    <source>
        <dbReference type="ARBA" id="ARBA00023125"/>
    </source>
</evidence>
<feature type="non-terminal residue" evidence="9">
    <location>
        <position position="492"/>
    </location>
</feature>
<dbReference type="SMART" id="SM01268">
    <property type="entry name" value="BTD"/>
    <property type="match status" value="1"/>
</dbReference>
<accession>A0A367IMI5</accession>
<evidence type="ECO:0000313" key="10">
    <source>
        <dbReference type="Proteomes" id="UP000253551"/>
    </source>
</evidence>
<dbReference type="SUPFAM" id="SSF110217">
    <property type="entry name" value="DNA-binding protein LAG-1 (CSL)"/>
    <property type="match status" value="1"/>
</dbReference>
<name>A0A367IMI5_RHIST</name>
<evidence type="ECO:0000256" key="3">
    <source>
        <dbReference type="ARBA" id="ARBA00023015"/>
    </source>
</evidence>
<dbReference type="InterPro" id="IPR040159">
    <property type="entry name" value="CLS_fam"/>
</dbReference>
<evidence type="ECO:0000256" key="6">
    <source>
        <dbReference type="ARBA" id="ARBA00023242"/>
    </source>
</evidence>
<evidence type="ECO:0000256" key="2">
    <source>
        <dbReference type="ARBA" id="ARBA00009704"/>
    </source>
</evidence>
<dbReference type="InterPro" id="IPR015350">
    <property type="entry name" value="Beta-trefoil_DNA-bd_dom"/>
</dbReference>
<dbReference type="STRING" id="4846.A0A367IMI5"/>
<dbReference type="Gene3D" id="2.60.40.1450">
    <property type="entry name" value="LAG1, DNA binding domain"/>
    <property type="match status" value="1"/>
</dbReference>
<comment type="caution">
    <text evidence="9">The sequence shown here is derived from an EMBL/GenBank/DDBJ whole genome shotgun (WGS) entry which is preliminary data.</text>
</comment>
<sequence>DEPIESHVRSEQIFGSSKKIQFIGLSKPVRQQPHKDQMSIESLLTTFSHPRQSQTASSDEVSIDNLLTCDMKRKWPEPHTPRKKYRKNKIVCYYSAVAQKSYGSEKRFLCPPPMVQVDSKKEDLELSMSILCEEHDILEQRTTLDEQQSGSFRYLHVTGTAKAKHFKLQLGLLQNERLLASFLSKPISIISKPSKKTAKTSRTGGSCILANSPVSLFNRINSQTARTKYMTCNENKLCAKNSTWSPFDIIIVRQPKQVVVTQQSKSSQRYNTSRLQLQKSPVSHLTYGTEIILRESQTGVSSPPLVLCKVDKGRVVSAYGPVSQMQKIALRLVSSEAPVYLSAAGSMSEQDHSWLDYSPSRQESEEEKVDDYLCWTIVGIHTLEDEFDQDLDPTALQSPYPFLTRVEYKSDTNTLEAIGQHLIQAAPVPRLLELWVGTHGPMPTKISRPPQAHTPHETHWSIQLPPQLDPSVEHALLLVRQDGLVYHTGKSL</sequence>
<dbReference type="InterPro" id="IPR037095">
    <property type="entry name" value="RBP-J/Cbf11_DNA-bd_sf"/>
</dbReference>
<protein>
    <submittedName>
        <fullName evidence="9">Uncharacterized protein</fullName>
    </submittedName>
</protein>
<dbReference type="InterPro" id="IPR036358">
    <property type="entry name" value="BTD_sf"/>
</dbReference>
<dbReference type="InterPro" id="IPR015351">
    <property type="entry name" value="RBP-J/Cbf11/Cbf12_DNA-bd"/>
</dbReference>
<dbReference type="AlphaFoldDB" id="A0A367IMI5"/>
<dbReference type="GO" id="GO:0001228">
    <property type="term" value="F:DNA-binding transcription activator activity, RNA polymerase II-specific"/>
    <property type="evidence" value="ECO:0007669"/>
    <property type="project" value="InterPro"/>
</dbReference>
<keyword evidence="3" id="KW-0805">Transcription regulation</keyword>
<dbReference type="EMBL" id="PJQM01006931">
    <property type="protein sequence ID" value="RCH78884.1"/>
    <property type="molecule type" value="Genomic_DNA"/>
</dbReference>
<feature type="non-terminal residue" evidence="9">
    <location>
        <position position="1"/>
    </location>
</feature>
<evidence type="ECO:0000259" key="7">
    <source>
        <dbReference type="SMART" id="SM01267"/>
    </source>
</evidence>
<keyword evidence="4" id="KW-0238">DNA-binding</keyword>
<dbReference type="PANTHER" id="PTHR10665">
    <property type="entry name" value="RECOMBINING BINDING PROTEIN SUPPRESSOR OF HAIRLESS"/>
    <property type="match status" value="1"/>
</dbReference>
<reference evidence="9 10" key="1">
    <citation type="journal article" date="2018" name="G3 (Bethesda)">
        <title>Phylogenetic and Phylogenomic Definition of Rhizopus Species.</title>
        <authorList>
            <person name="Gryganskyi A.P."/>
            <person name="Golan J."/>
            <person name="Dolatabadi S."/>
            <person name="Mondo S."/>
            <person name="Robb S."/>
            <person name="Idnurm A."/>
            <person name="Muszewska A."/>
            <person name="Steczkiewicz K."/>
            <person name="Masonjones S."/>
            <person name="Liao H.L."/>
            <person name="Gajdeczka M.T."/>
            <person name="Anike F."/>
            <person name="Vuek A."/>
            <person name="Anishchenko I.M."/>
            <person name="Voigt K."/>
            <person name="de Hoog G.S."/>
            <person name="Smith M.E."/>
            <person name="Heitman J."/>
            <person name="Vilgalys R."/>
            <person name="Stajich J.E."/>
        </authorList>
    </citation>
    <scope>NUCLEOTIDE SEQUENCE [LARGE SCALE GENOMIC DNA]</scope>
    <source>
        <strain evidence="9 10">LSU 92-RS-03</strain>
    </source>
</reference>
<gene>
    <name evidence="9" type="ORF">CU098_000801</name>
</gene>
<dbReference type="SUPFAM" id="SSF49417">
    <property type="entry name" value="p53-like transcription factors"/>
    <property type="match status" value="1"/>
</dbReference>
<keyword evidence="10" id="KW-1185">Reference proteome</keyword>
<dbReference type="GO" id="GO:0005634">
    <property type="term" value="C:nucleus"/>
    <property type="evidence" value="ECO:0007669"/>
    <property type="project" value="UniProtKB-SubCell"/>
</dbReference>
<evidence type="ECO:0000313" key="9">
    <source>
        <dbReference type="EMBL" id="RCH78884.1"/>
    </source>
</evidence>
<proteinExistence type="inferred from homology"/>
<dbReference type="Proteomes" id="UP000253551">
    <property type="component" value="Unassembled WGS sequence"/>
</dbReference>
<evidence type="ECO:0000256" key="1">
    <source>
        <dbReference type="ARBA" id="ARBA00004123"/>
    </source>
</evidence>
<dbReference type="Gene3D" id="2.80.10.50">
    <property type="match status" value="1"/>
</dbReference>
<organism evidence="9 10">
    <name type="scientific">Rhizopus stolonifer</name>
    <name type="common">Rhizopus nigricans</name>
    <dbReference type="NCBI Taxonomy" id="4846"/>
    <lineage>
        <taxon>Eukaryota</taxon>
        <taxon>Fungi</taxon>
        <taxon>Fungi incertae sedis</taxon>
        <taxon>Mucoromycota</taxon>
        <taxon>Mucoromycotina</taxon>
        <taxon>Mucoromycetes</taxon>
        <taxon>Mucorales</taxon>
        <taxon>Mucorineae</taxon>
        <taxon>Rhizopodaceae</taxon>
        <taxon>Rhizopus</taxon>
    </lineage>
</organism>
<keyword evidence="5" id="KW-0804">Transcription</keyword>
<dbReference type="Pfam" id="PF09270">
    <property type="entry name" value="BTD"/>
    <property type="match status" value="1"/>
</dbReference>
<dbReference type="OrthoDB" id="5600360at2759"/>
<keyword evidence="6" id="KW-0539">Nucleus</keyword>
<feature type="domain" description="RBP-J/Cbf11/Cbf12 DNA binding" evidence="7">
    <location>
        <begin position="89"/>
        <end position="204"/>
    </location>
</feature>
<evidence type="ECO:0000256" key="5">
    <source>
        <dbReference type="ARBA" id="ARBA00023163"/>
    </source>
</evidence>
<comment type="similarity">
    <text evidence="2">Belongs to the Su(H) family.</text>
</comment>
<evidence type="ECO:0000259" key="8">
    <source>
        <dbReference type="SMART" id="SM01268"/>
    </source>
</evidence>
<dbReference type="SMART" id="SM01267">
    <property type="entry name" value="LAG1_DNAbind"/>
    <property type="match status" value="1"/>
</dbReference>
<feature type="domain" description="Beta-trefoil DNA-binding" evidence="8">
    <location>
        <begin position="206"/>
        <end position="375"/>
    </location>
</feature>
<dbReference type="GO" id="GO:0000978">
    <property type="term" value="F:RNA polymerase II cis-regulatory region sequence-specific DNA binding"/>
    <property type="evidence" value="ECO:0007669"/>
    <property type="project" value="InterPro"/>
</dbReference>
<comment type="subcellular location">
    <subcellularLocation>
        <location evidence="1">Nucleus</location>
    </subcellularLocation>
</comment>